<keyword evidence="2" id="KW-1185">Reference proteome</keyword>
<reference evidence="1 2" key="1">
    <citation type="journal article" date="2019" name="Commun. Biol.">
        <title>The bagworm genome reveals a unique fibroin gene that provides high tensile strength.</title>
        <authorList>
            <person name="Kono N."/>
            <person name="Nakamura H."/>
            <person name="Ohtoshi R."/>
            <person name="Tomita M."/>
            <person name="Numata K."/>
            <person name="Arakawa K."/>
        </authorList>
    </citation>
    <scope>NUCLEOTIDE SEQUENCE [LARGE SCALE GENOMIC DNA]</scope>
</reference>
<accession>A0A4C1VWA3</accession>
<sequence>MLVHPVSDAELALFTDASTVAIEAVLQQHHKAIMTHGNKDWTNTLTAVLLGLWTVWKEDLGCLPQSEKHYFDVTTSNNSILRAACTKKLTSLSRYARCLVPQARLEWSAEFVSSCIYLPSTRSA</sequence>
<dbReference type="Proteomes" id="UP000299102">
    <property type="component" value="Unassembled WGS sequence"/>
</dbReference>
<dbReference type="EMBL" id="BGZK01000413">
    <property type="protein sequence ID" value="GBP42184.1"/>
    <property type="molecule type" value="Genomic_DNA"/>
</dbReference>
<proteinExistence type="predicted"/>
<protein>
    <recommendedName>
        <fullName evidence="3">Reverse transcriptase/retrotransposon-derived protein RNase H-like domain-containing protein</fullName>
    </recommendedName>
</protein>
<evidence type="ECO:0000313" key="2">
    <source>
        <dbReference type="Proteomes" id="UP000299102"/>
    </source>
</evidence>
<organism evidence="1 2">
    <name type="scientific">Eumeta variegata</name>
    <name type="common">Bagworm moth</name>
    <name type="synonym">Eumeta japonica</name>
    <dbReference type="NCBI Taxonomy" id="151549"/>
    <lineage>
        <taxon>Eukaryota</taxon>
        <taxon>Metazoa</taxon>
        <taxon>Ecdysozoa</taxon>
        <taxon>Arthropoda</taxon>
        <taxon>Hexapoda</taxon>
        <taxon>Insecta</taxon>
        <taxon>Pterygota</taxon>
        <taxon>Neoptera</taxon>
        <taxon>Endopterygota</taxon>
        <taxon>Lepidoptera</taxon>
        <taxon>Glossata</taxon>
        <taxon>Ditrysia</taxon>
        <taxon>Tineoidea</taxon>
        <taxon>Psychidae</taxon>
        <taxon>Oiketicinae</taxon>
        <taxon>Eumeta</taxon>
    </lineage>
</organism>
<evidence type="ECO:0000313" key="1">
    <source>
        <dbReference type="EMBL" id="GBP42184.1"/>
    </source>
</evidence>
<name>A0A4C1VWA3_EUMVA</name>
<comment type="caution">
    <text evidence="1">The sequence shown here is derived from an EMBL/GenBank/DDBJ whole genome shotgun (WGS) entry which is preliminary data.</text>
</comment>
<evidence type="ECO:0008006" key="3">
    <source>
        <dbReference type="Google" id="ProtNLM"/>
    </source>
</evidence>
<dbReference type="AlphaFoldDB" id="A0A4C1VWA3"/>
<gene>
    <name evidence="1" type="ORF">EVAR_25809_1</name>
</gene>